<comment type="similarity">
    <text evidence="3">Belongs to the flavoredoxin family.</text>
</comment>
<dbReference type="SUPFAM" id="SSF50475">
    <property type="entry name" value="FMN-binding split barrel"/>
    <property type="match status" value="1"/>
</dbReference>
<evidence type="ECO:0000256" key="2">
    <source>
        <dbReference type="ARBA" id="ARBA00022630"/>
    </source>
</evidence>
<dbReference type="InterPro" id="IPR052174">
    <property type="entry name" value="Flavoredoxin"/>
</dbReference>
<dbReference type="PANTHER" id="PTHR43567">
    <property type="entry name" value="FLAVOREDOXIN-RELATED-RELATED"/>
    <property type="match status" value="1"/>
</dbReference>
<accession>A0ABS7DI36</accession>
<dbReference type="EMBL" id="JAGFNY010000038">
    <property type="protein sequence ID" value="MBW7570960.1"/>
    <property type="molecule type" value="Genomic_DNA"/>
</dbReference>
<feature type="domain" description="Flavin reductase like" evidence="4">
    <location>
        <begin position="17"/>
        <end position="150"/>
    </location>
</feature>
<protein>
    <submittedName>
        <fullName evidence="5">Flavin reductase</fullName>
    </submittedName>
</protein>
<evidence type="ECO:0000256" key="3">
    <source>
        <dbReference type="ARBA" id="ARBA00038054"/>
    </source>
</evidence>
<dbReference type="RefSeq" id="WP_219938184.1">
    <property type="nucleotide sequence ID" value="NZ_JAGFNY010000038.1"/>
</dbReference>
<name>A0ABS7DI36_9GAMM</name>
<dbReference type="Proteomes" id="UP000731465">
    <property type="component" value="Unassembled WGS sequence"/>
</dbReference>
<reference evidence="5 6" key="1">
    <citation type="submission" date="2021-03" db="EMBL/GenBank/DDBJ databases">
        <title>Succinivibrio sp. nov. isolated from feces of cow.</title>
        <authorList>
            <person name="Choi J.-Y."/>
        </authorList>
    </citation>
    <scope>NUCLEOTIDE SEQUENCE [LARGE SCALE GENOMIC DNA]</scope>
    <source>
        <strain evidence="5 6">AGMB01872</strain>
    </source>
</reference>
<organism evidence="5 6">
    <name type="scientific">Succinivibrio faecicola</name>
    <dbReference type="NCBI Taxonomy" id="2820300"/>
    <lineage>
        <taxon>Bacteria</taxon>
        <taxon>Pseudomonadati</taxon>
        <taxon>Pseudomonadota</taxon>
        <taxon>Gammaproteobacteria</taxon>
        <taxon>Aeromonadales</taxon>
        <taxon>Succinivibrionaceae</taxon>
        <taxon>Succinivibrio</taxon>
    </lineage>
</organism>
<dbReference type="PANTHER" id="PTHR43567:SF1">
    <property type="entry name" value="FLAVOREDOXIN"/>
    <property type="match status" value="1"/>
</dbReference>
<keyword evidence="2" id="KW-0285">Flavoprotein</keyword>
<gene>
    <name evidence="5" type="ORF">J5V48_08640</name>
</gene>
<dbReference type="InterPro" id="IPR002563">
    <property type="entry name" value="Flavin_Rdtase-like_dom"/>
</dbReference>
<dbReference type="Gene3D" id="2.30.110.10">
    <property type="entry name" value="Electron Transport, Fmn-binding Protein, Chain A"/>
    <property type="match status" value="1"/>
</dbReference>
<dbReference type="InterPro" id="IPR012349">
    <property type="entry name" value="Split_barrel_FMN-bd"/>
</dbReference>
<evidence type="ECO:0000259" key="4">
    <source>
        <dbReference type="Pfam" id="PF01613"/>
    </source>
</evidence>
<evidence type="ECO:0000313" key="6">
    <source>
        <dbReference type="Proteomes" id="UP000731465"/>
    </source>
</evidence>
<evidence type="ECO:0000313" key="5">
    <source>
        <dbReference type="EMBL" id="MBW7570960.1"/>
    </source>
</evidence>
<dbReference type="Pfam" id="PF01613">
    <property type="entry name" value="Flavin_Reduct"/>
    <property type="match status" value="1"/>
</dbReference>
<keyword evidence="6" id="KW-1185">Reference proteome</keyword>
<comment type="caution">
    <text evidence="5">The sequence shown here is derived from an EMBL/GenBank/DDBJ whole genome shotgun (WGS) entry which is preliminary data.</text>
</comment>
<sequence>MYKNLDTKLAYRVFTGGPLVCISTKNKQGTDNIMTAAWSCPYDTDVLLLVLDLGHTTTANLKDGSKLVVALPSKDQKDIALKLGSVHGSESGDKFEHFDLPYENSLKFGFKTLKDANAYFECELTDPELLKDKGICLCKVLNVYVKEELFDDESQSFVPGCLNTLHHVSGGSFSTSGEIV</sequence>
<comment type="cofactor">
    <cofactor evidence="1">
        <name>FMN</name>
        <dbReference type="ChEBI" id="CHEBI:58210"/>
    </cofactor>
</comment>
<evidence type="ECO:0000256" key="1">
    <source>
        <dbReference type="ARBA" id="ARBA00001917"/>
    </source>
</evidence>
<proteinExistence type="inferred from homology"/>